<organism evidence="1 2">
    <name type="scientific">Roseicyclus mahoneyensis</name>
    <dbReference type="NCBI Taxonomy" id="164332"/>
    <lineage>
        <taxon>Bacteria</taxon>
        <taxon>Pseudomonadati</taxon>
        <taxon>Pseudomonadota</taxon>
        <taxon>Alphaproteobacteria</taxon>
        <taxon>Rhodobacterales</taxon>
        <taxon>Roseobacteraceae</taxon>
        <taxon>Roseicyclus</taxon>
    </lineage>
</organism>
<name>A0A316GGN0_9RHOB</name>
<dbReference type="Pfam" id="PF03567">
    <property type="entry name" value="Sulfotransfer_2"/>
    <property type="match status" value="1"/>
</dbReference>
<evidence type="ECO:0000313" key="2">
    <source>
        <dbReference type="Proteomes" id="UP000245708"/>
    </source>
</evidence>
<evidence type="ECO:0008006" key="3">
    <source>
        <dbReference type="Google" id="ProtNLM"/>
    </source>
</evidence>
<dbReference type="AlphaFoldDB" id="A0A316GGN0"/>
<protein>
    <recommendedName>
        <fullName evidence="3">Sulfotransferase family protein</fullName>
    </recommendedName>
</protein>
<dbReference type="GO" id="GO:0008146">
    <property type="term" value="F:sulfotransferase activity"/>
    <property type="evidence" value="ECO:0007669"/>
    <property type="project" value="InterPro"/>
</dbReference>
<dbReference type="InterPro" id="IPR005331">
    <property type="entry name" value="Sulfotransferase"/>
</dbReference>
<comment type="caution">
    <text evidence="1">The sequence shown here is derived from an EMBL/GenBank/DDBJ whole genome shotgun (WGS) entry which is preliminary data.</text>
</comment>
<proteinExistence type="predicted"/>
<gene>
    <name evidence="1" type="ORF">C7455_10873</name>
</gene>
<reference evidence="1 2" key="1">
    <citation type="submission" date="2018-05" db="EMBL/GenBank/DDBJ databases">
        <title>Genomic Encyclopedia of Type Strains, Phase IV (KMG-IV): sequencing the most valuable type-strain genomes for metagenomic binning, comparative biology and taxonomic classification.</title>
        <authorList>
            <person name="Goeker M."/>
        </authorList>
    </citation>
    <scope>NUCLEOTIDE SEQUENCE [LARGE SCALE GENOMIC DNA]</scope>
    <source>
        <strain evidence="1 2">DSM 16097</strain>
    </source>
</reference>
<keyword evidence="2" id="KW-1185">Reference proteome</keyword>
<evidence type="ECO:0000313" key="1">
    <source>
        <dbReference type="EMBL" id="PWK59305.1"/>
    </source>
</evidence>
<dbReference type="EMBL" id="QGGW01000008">
    <property type="protein sequence ID" value="PWK59305.1"/>
    <property type="molecule type" value="Genomic_DNA"/>
</dbReference>
<dbReference type="SUPFAM" id="SSF52540">
    <property type="entry name" value="P-loop containing nucleoside triphosphate hydrolases"/>
    <property type="match status" value="1"/>
</dbReference>
<sequence>MVLVCNDPKFIFLKTKKTAGTSVEMLLEPFCAPEGHAVLEKVDVIVSDRGIIGSRLKGAQLPDELSKIYGLWHNHKPAAMVQQLVGMIKWRQSTKITTVRNPFDRMVSMFHYGHRNAPFLGGDFDGIRKNFQTWIVSGRWDADESIVTIDGKLCVDFIVRFENLRDDLKSLGAQLGVDIAVDSLPHTKSMAATRRYEVRDYYDEDSVKMVVERHKWVFDNCDYANEPQ</sequence>
<accession>A0A316GGN0</accession>
<dbReference type="Proteomes" id="UP000245708">
    <property type="component" value="Unassembled WGS sequence"/>
</dbReference>
<dbReference type="Gene3D" id="3.40.50.300">
    <property type="entry name" value="P-loop containing nucleotide triphosphate hydrolases"/>
    <property type="match status" value="1"/>
</dbReference>
<dbReference type="InterPro" id="IPR027417">
    <property type="entry name" value="P-loop_NTPase"/>
</dbReference>
<dbReference type="GO" id="GO:0016020">
    <property type="term" value="C:membrane"/>
    <property type="evidence" value="ECO:0007669"/>
    <property type="project" value="InterPro"/>
</dbReference>